<feature type="transmembrane region" description="Helical" evidence="1">
    <location>
        <begin position="18"/>
        <end position="38"/>
    </location>
</feature>
<reference evidence="3 4" key="1">
    <citation type="submission" date="2020-08" db="EMBL/GenBank/DDBJ databases">
        <title>Genomic Encyclopedia of Type Strains, Phase IV (KMG-IV): sequencing the most valuable type-strain genomes for metagenomic binning, comparative biology and taxonomic classification.</title>
        <authorList>
            <person name="Goeker M."/>
        </authorList>
    </citation>
    <scope>NUCLEOTIDE SEQUENCE [LARGE SCALE GENOMIC DNA]</scope>
    <source>
        <strain evidence="3 4">DSM 5895</strain>
    </source>
</reference>
<dbReference type="AlphaFoldDB" id="A0A839ZD32"/>
<feature type="domain" description="DUF112" evidence="2">
    <location>
        <begin position="2"/>
        <end position="78"/>
    </location>
</feature>
<sequence length="80" mass="8222">MAAPPLASVAIRFGSPEYFALIVVGLLVSISLAHGSVLKALGMIVLGLVLATVGQDAYTGTPRFTLGQLELYGGINFVSS</sequence>
<proteinExistence type="predicted"/>
<protein>
    <submittedName>
        <fullName evidence="3">TctA family transporter</fullName>
    </submittedName>
</protein>
<evidence type="ECO:0000256" key="1">
    <source>
        <dbReference type="SAM" id="Phobius"/>
    </source>
</evidence>
<dbReference type="Pfam" id="PF01970">
    <property type="entry name" value="TctA"/>
    <property type="match status" value="1"/>
</dbReference>
<name>A0A839ZD32_9HYPH</name>
<keyword evidence="1" id="KW-0472">Membrane</keyword>
<evidence type="ECO:0000313" key="4">
    <source>
        <dbReference type="Proteomes" id="UP000533469"/>
    </source>
</evidence>
<dbReference type="InterPro" id="IPR002823">
    <property type="entry name" value="DUF112_TM"/>
</dbReference>
<gene>
    <name evidence="3" type="ORF">FHS55_003391</name>
</gene>
<dbReference type="Proteomes" id="UP000533469">
    <property type="component" value="Unassembled WGS sequence"/>
</dbReference>
<keyword evidence="1" id="KW-0812">Transmembrane</keyword>
<comment type="caution">
    <text evidence="3">The sequence shown here is derived from an EMBL/GenBank/DDBJ whole genome shotgun (WGS) entry which is preliminary data.</text>
</comment>
<dbReference type="EMBL" id="JACICD010000006">
    <property type="protein sequence ID" value="MBB3772770.1"/>
    <property type="molecule type" value="Genomic_DNA"/>
</dbReference>
<dbReference type="PANTHER" id="PTHR35342">
    <property type="entry name" value="TRICARBOXYLIC TRANSPORT PROTEIN"/>
    <property type="match status" value="1"/>
</dbReference>
<evidence type="ECO:0000313" key="3">
    <source>
        <dbReference type="EMBL" id="MBB3772770.1"/>
    </source>
</evidence>
<accession>A0A839ZD32</accession>
<organism evidence="3 4">
    <name type="scientific">Ancylobacter tetraedralis</name>
    <dbReference type="NCBI Taxonomy" id="217068"/>
    <lineage>
        <taxon>Bacteria</taxon>
        <taxon>Pseudomonadati</taxon>
        <taxon>Pseudomonadota</taxon>
        <taxon>Alphaproteobacteria</taxon>
        <taxon>Hyphomicrobiales</taxon>
        <taxon>Xanthobacteraceae</taxon>
        <taxon>Ancylobacter</taxon>
    </lineage>
</organism>
<dbReference type="PANTHER" id="PTHR35342:SF5">
    <property type="entry name" value="TRICARBOXYLIC TRANSPORT PROTEIN"/>
    <property type="match status" value="1"/>
</dbReference>
<keyword evidence="4" id="KW-1185">Reference proteome</keyword>
<evidence type="ECO:0000259" key="2">
    <source>
        <dbReference type="Pfam" id="PF01970"/>
    </source>
</evidence>
<keyword evidence="1" id="KW-1133">Transmembrane helix</keyword>